<keyword evidence="7" id="KW-0573">Peptidoglycan synthesis</keyword>
<evidence type="ECO:0000256" key="11">
    <source>
        <dbReference type="SAM" id="Phobius"/>
    </source>
</evidence>
<evidence type="ECO:0000256" key="9">
    <source>
        <dbReference type="ARBA" id="ARBA00023136"/>
    </source>
</evidence>
<protein>
    <submittedName>
        <fullName evidence="14">Penicillin-binding protein 2</fullName>
    </submittedName>
</protein>
<comment type="similarity">
    <text evidence="3">Belongs to the transpeptidase family.</text>
</comment>
<evidence type="ECO:0000256" key="10">
    <source>
        <dbReference type="ARBA" id="ARBA00023316"/>
    </source>
</evidence>
<dbReference type="RefSeq" id="WP_210038384.1">
    <property type="nucleotide sequence ID" value="NZ_JBHLVU010000022.1"/>
</dbReference>
<feature type="domain" description="Penicillin-binding protein dimerisation" evidence="13">
    <location>
        <begin position="62"/>
        <end position="255"/>
    </location>
</feature>
<evidence type="ECO:0000313" key="15">
    <source>
        <dbReference type="Proteomes" id="UP001519887"/>
    </source>
</evidence>
<dbReference type="Gene3D" id="3.40.710.10">
    <property type="entry name" value="DD-peptidase/beta-lactamase superfamily"/>
    <property type="match status" value="1"/>
</dbReference>
<comment type="subcellular location">
    <subcellularLocation>
        <location evidence="2">Cell membrane</location>
    </subcellularLocation>
    <subcellularLocation>
        <location evidence="1">Membrane</location>
        <topology evidence="1">Single-pass membrane protein</topology>
    </subcellularLocation>
</comment>
<evidence type="ECO:0000256" key="2">
    <source>
        <dbReference type="ARBA" id="ARBA00004236"/>
    </source>
</evidence>
<evidence type="ECO:0000256" key="8">
    <source>
        <dbReference type="ARBA" id="ARBA00022989"/>
    </source>
</evidence>
<keyword evidence="8 11" id="KW-1133">Transmembrane helix</keyword>
<dbReference type="SUPFAM" id="SSF56601">
    <property type="entry name" value="beta-lactamase/transpeptidase-like"/>
    <property type="match status" value="1"/>
</dbReference>
<keyword evidence="15" id="KW-1185">Reference proteome</keyword>
<dbReference type="EMBL" id="JAHZIK010000972">
    <property type="protein sequence ID" value="MBW7457814.1"/>
    <property type="molecule type" value="Genomic_DNA"/>
</dbReference>
<sequence>MQEDPKKRAISNRRHFAFRLNLFFFATFFLFSVLIVRLAILQFVEGPSLKEVETSGETTEVKIPPIRGNIYDSGGAPIAYSTSTQSLYYTIESGDEKKVKEKAIASAKEMLKVFNEHGDPKVAMTLAQIEENMDLDHKKNTYAVPRRIKAGLTNEEIAMFLENKDKYPGIDILEESIRHYDTSTFAVQLVGYLKKFSGGAENNLYKDKGDITDPLLEYLPQEDVGFDGLEYMYQDELRGKNGLKLYPINAARRIIGPPTITKPEKGDDLYLTINRAVQEKTEQAIMDQLHYLQTTSSSEHAANAKTGYAVAMEVKTGKVISMASMPDYDPNIWEGGRIGTDDYDKISAVLQNGTISPVIGPYKDKKEQNKHPSSVVFLGSTQKPLSILIGLNEKLFTTSSTYQDTGAFYYGQEGKYRRKIGNAHGHAYGTLDPSLAITRSSNPFMAKMVGNALYEKDGKKGVDIWDSYVKQFGLGVSTGSGLLNENTGVIGYYHELEAASAQSALIFASFGQMGRYTTLQLAQYTATLASHGKRMKPQFVNKITDSEGNQVQGFKPEVLNTIDIPKAYWDEVERGMANVDVPVFKDTPYKVMRKTGTSEQQVSGGKVVDNAVFIAYAPAEDPVLAVAVVVPEGGFGSAGAAPIARKIFDAYDEAVGLDGVPKKQSNTTDTTKD</sequence>
<gene>
    <name evidence="14" type="ORF">K0U00_27620</name>
</gene>
<evidence type="ECO:0000259" key="12">
    <source>
        <dbReference type="Pfam" id="PF00905"/>
    </source>
</evidence>
<evidence type="ECO:0000256" key="4">
    <source>
        <dbReference type="ARBA" id="ARBA00022475"/>
    </source>
</evidence>
<dbReference type="PANTHER" id="PTHR30627:SF2">
    <property type="entry name" value="PEPTIDOGLYCAN D,D-TRANSPEPTIDASE MRDA"/>
    <property type="match status" value="1"/>
</dbReference>
<dbReference type="Pfam" id="PF03717">
    <property type="entry name" value="PBP_dimer"/>
    <property type="match status" value="1"/>
</dbReference>
<evidence type="ECO:0000256" key="1">
    <source>
        <dbReference type="ARBA" id="ARBA00004167"/>
    </source>
</evidence>
<evidence type="ECO:0000256" key="7">
    <source>
        <dbReference type="ARBA" id="ARBA00022984"/>
    </source>
</evidence>
<dbReference type="Gene3D" id="3.90.1310.10">
    <property type="entry name" value="Penicillin-binding protein 2a (Domain 2)"/>
    <property type="match status" value="1"/>
</dbReference>
<name>A0ABS7CA80_9BACL</name>
<evidence type="ECO:0000259" key="13">
    <source>
        <dbReference type="Pfam" id="PF03717"/>
    </source>
</evidence>
<dbReference type="InterPro" id="IPR005311">
    <property type="entry name" value="PBP_dimer"/>
</dbReference>
<accession>A0ABS7CA80</accession>
<dbReference type="Pfam" id="PF00905">
    <property type="entry name" value="Transpeptidase"/>
    <property type="match status" value="1"/>
</dbReference>
<dbReference type="InterPro" id="IPR050515">
    <property type="entry name" value="Beta-lactam/transpept"/>
</dbReference>
<evidence type="ECO:0000313" key="14">
    <source>
        <dbReference type="EMBL" id="MBW7457814.1"/>
    </source>
</evidence>
<evidence type="ECO:0000256" key="6">
    <source>
        <dbReference type="ARBA" id="ARBA00022960"/>
    </source>
</evidence>
<keyword evidence="6" id="KW-0133">Cell shape</keyword>
<comment type="caution">
    <text evidence="14">The sequence shown here is derived from an EMBL/GenBank/DDBJ whole genome shotgun (WGS) entry which is preliminary data.</text>
</comment>
<keyword evidence="10" id="KW-0961">Cell wall biogenesis/degradation</keyword>
<dbReference type="SUPFAM" id="SSF56519">
    <property type="entry name" value="Penicillin binding protein dimerisation domain"/>
    <property type="match status" value="1"/>
</dbReference>
<keyword evidence="9 11" id="KW-0472">Membrane</keyword>
<feature type="domain" description="Penicillin-binding protein transpeptidase" evidence="12">
    <location>
        <begin position="307"/>
        <end position="648"/>
    </location>
</feature>
<keyword evidence="4" id="KW-1003">Cell membrane</keyword>
<dbReference type="InterPro" id="IPR012338">
    <property type="entry name" value="Beta-lactam/transpept-like"/>
</dbReference>
<dbReference type="PANTHER" id="PTHR30627">
    <property type="entry name" value="PEPTIDOGLYCAN D,D-TRANSPEPTIDASE"/>
    <property type="match status" value="1"/>
</dbReference>
<proteinExistence type="inferred from homology"/>
<evidence type="ECO:0000256" key="3">
    <source>
        <dbReference type="ARBA" id="ARBA00007171"/>
    </source>
</evidence>
<organism evidence="14 15">
    <name type="scientific">Paenibacillus sepulcri</name>
    <dbReference type="NCBI Taxonomy" id="359917"/>
    <lineage>
        <taxon>Bacteria</taxon>
        <taxon>Bacillati</taxon>
        <taxon>Bacillota</taxon>
        <taxon>Bacilli</taxon>
        <taxon>Bacillales</taxon>
        <taxon>Paenibacillaceae</taxon>
        <taxon>Paenibacillus</taxon>
    </lineage>
</organism>
<dbReference type="Proteomes" id="UP001519887">
    <property type="component" value="Unassembled WGS sequence"/>
</dbReference>
<reference evidence="14 15" key="1">
    <citation type="submission" date="2021-07" db="EMBL/GenBank/DDBJ databases">
        <title>Paenibacillus radiodurans sp. nov., isolated from the southeastern edge of Tengger Desert.</title>
        <authorList>
            <person name="Zhang G."/>
        </authorList>
    </citation>
    <scope>NUCLEOTIDE SEQUENCE [LARGE SCALE GENOMIC DNA]</scope>
    <source>
        <strain evidence="14 15">CCM 7311</strain>
    </source>
</reference>
<keyword evidence="5 11" id="KW-0812">Transmembrane</keyword>
<feature type="transmembrane region" description="Helical" evidence="11">
    <location>
        <begin position="20"/>
        <end position="40"/>
    </location>
</feature>
<dbReference type="InterPro" id="IPR001460">
    <property type="entry name" value="PCN-bd_Tpept"/>
</dbReference>
<dbReference type="InterPro" id="IPR036138">
    <property type="entry name" value="PBP_dimer_sf"/>
</dbReference>
<evidence type="ECO:0000256" key="5">
    <source>
        <dbReference type="ARBA" id="ARBA00022692"/>
    </source>
</evidence>